<keyword evidence="2 11" id="KW-0489">Methyltransferase</keyword>
<dbReference type="InterPro" id="IPR029063">
    <property type="entry name" value="SAM-dependent_MTases_sf"/>
</dbReference>
<dbReference type="PANTHER" id="PTHR10920">
    <property type="entry name" value="RIBOSOMAL RNA METHYLTRANSFERASE"/>
    <property type="match status" value="1"/>
</dbReference>
<dbReference type="Proteomes" id="UP000075320">
    <property type="component" value="Unassembled WGS sequence"/>
</dbReference>
<accession>A0A150WHL3</accession>
<evidence type="ECO:0000256" key="2">
    <source>
        <dbReference type="ARBA" id="ARBA00022603"/>
    </source>
</evidence>
<comment type="caution">
    <text evidence="14">The sequence shown here is derived from an EMBL/GenBank/DDBJ whole genome shotgun (WGS) entry which is preliminary data.</text>
</comment>
<feature type="binding site" evidence="11">
    <location>
        <position position="50"/>
    </location>
    <ligand>
        <name>S-adenosyl-L-methionine</name>
        <dbReference type="ChEBI" id="CHEBI:59789"/>
    </ligand>
</feature>
<dbReference type="GO" id="GO:0008650">
    <property type="term" value="F:rRNA (uridine-2'-O-)-methyltransferase activity"/>
    <property type="evidence" value="ECO:0007669"/>
    <property type="project" value="UniProtKB-UniRule"/>
</dbReference>
<dbReference type="EC" id="2.1.1.166" evidence="6 11"/>
<evidence type="ECO:0000256" key="1">
    <source>
        <dbReference type="ARBA" id="ARBA00022552"/>
    </source>
</evidence>
<evidence type="ECO:0000313" key="15">
    <source>
        <dbReference type="Proteomes" id="UP000075320"/>
    </source>
</evidence>
<dbReference type="PANTHER" id="PTHR10920:SF18">
    <property type="entry name" value="RRNA METHYLTRANSFERASE 2, MITOCHONDRIAL"/>
    <property type="match status" value="1"/>
</dbReference>
<dbReference type="HAMAP" id="MF_01547">
    <property type="entry name" value="RNA_methyltr_E"/>
    <property type="match status" value="1"/>
</dbReference>
<sequence>MTYNPRDHYFRKAKQENFAARSVFKLEEIDQKFKIFRGVKTVLDLGASPGSWSQYASKVVGDHGRVLGVDLSPVTVKLKNAVFIQADLRDLNLEDIFKEHGFLPPFDIVMSDMAPKTTGIRMTDQARSMELCELALDVARRFLKKDGHFVCKLFHSDDFSKLRDEMKRVFQKVEAVKPDSTRKISKEIFLVGITKK</sequence>
<evidence type="ECO:0000256" key="12">
    <source>
        <dbReference type="PIRSR" id="PIRSR005461-1"/>
    </source>
</evidence>
<evidence type="ECO:0000256" key="11">
    <source>
        <dbReference type="HAMAP-Rule" id="MF_01547"/>
    </source>
</evidence>
<evidence type="ECO:0000256" key="7">
    <source>
        <dbReference type="ARBA" id="ARBA00041129"/>
    </source>
</evidence>
<reference evidence="14 15" key="1">
    <citation type="submission" date="2016-03" db="EMBL/GenBank/DDBJ databases">
        <authorList>
            <person name="Ploux O."/>
        </authorList>
    </citation>
    <scope>NUCLEOTIDE SEQUENCE [LARGE SCALE GENOMIC DNA]</scope>
    <source>
        <strain evidence="14 15">R0</strain>
    </source>
</reference>
<organism evidence="14 15">
    <name type="scientific">Bdellovibrio bacteriovorus</name>
    <dbReference type="NCBI Taxonomy" id="959"/>
    <lineage>
        <taxon>Bacteria</taxon>
        <taxon>Pseudomonadati</taxon>
        <taxon>Bdellovibrionota</taxon>
        <taxon>Bdellovibrionia</taxon>
        <taxon>Bdellovibrionales</taxon>
        <taxon>Pseudobdellovibrionaceae</taxon>
        <taxon>Bdellovibrio</taxon>
    </lineage>
</organism>
<feature type="binding site" evidence="11">
    <location>
        <position position="112"/>
    </location>
    <ligand>
        <name>S-adenosyl-L-methionine</name>
        <dbReference type="ChEBI" id="CHEBI:59789"/>
    </ligand>
</feature>
<comment type="catalytic activity">
    <reaction evidence="10 11">
        <text>uridine(2552) in 23S rRNA + S-adenosyl-L-methionine = 2'-O-methyluridine(2552) in 23S rRNA + S-adenosyl-L-homocysteine + H(+)</text>
        <dbReference type="Rhea" id="RHEA:42720"/>
        <dbReference type="Rhea" id="RHEA-COMP:10202"/>
        <dbReference type="Rhea" id="RHEA-COMP:10203"/>
        <dbReference type="ChEBI" id="CHEBI:15378"/>
        <dbReference type="ChEBI" id="CHEBI:57856"/>
        <dbReference type="ChEBI" id="CHEBI:59789"/>
        <dbReference type="ChEBI" id="CHEBI:65315"/>
        <dbReference type="ChEBI" id="CHEBI:74478"/>
        <dbReference type="EC" id="2.1.1.166"/>
    </reaction>
</comment>
<dbReference type="OrthoDB" id="9790080at2"/>
<dbReference type="InterPro" id="IPR002877">
    <property type="entry name" value="RNA_MeTrfase_FtsJ_dom"/>
</dbReference>
<evidence type="ECO:0000256" key="10">
    <source>
        <dbReference type="ARBA" id="ARBA00048970"/>
    </source>
</evidence>
<keyword evidence="11" id="KW-0963">Cytoplasm</keyword>
<keyword evidence="15" id="KW-1185">Reference proteome</keyword>
<keyword evidence="4 11" id="KW-0949">S-adenosyl-L-methionine</keyword>
<keyword evidence="1 11" id="KW-0698">rRNA processing</keyword>
<proteinExistence type="inferred from homology"/>
<dbReference type="Pfam" id="PF01728">
    <property type="entry name" value="FtsJ"/>
    <property type="match status" value="1"/>
</dbReference>
<dbReference type="GO" id="GO:0005737">
    <property type="term" value="C:cytoplasm"/>
    <property type="evidence" value="ECO:0007669"/>
    <property type="project" value="UniProtKB-SubCell"/>
</dbReference>
<dbReference type="SUPFAM" id="SSF53335">
    <property type="entry name" value="S-adenosyl-L-methionine-dependent methyltransferases"/>
    <property type="match status" value="1"/>
</dbReference>
<evidence type="ECO:0000256" key="5">
    <source>
        <dbReference type="ARBA" id="ARBA00037569"/>
    </source>
</evidence>
<feature type="active site" description="Proton acceptor" evidence="11 12">
    <location>
        <position position="152"/>
    </location>
</feature>
<evidence type="ECO:0000256" key="6">
    <source>
        <dbReference type="ARBA" id="ARBA00038861"/>
    </source>
</evidence>
<evidence type="ECO:0000256" key="3">
    <source>
        <dbReference type="ARBA" id="ARBA00022679"/>
    </source>
</evidence>
<keyword evidence="3 11" id="KW-0808">Transferase</keyword>
<evidence type="ECO:0000256" key="8">
    <source>
        <dbReference type="ARBA" id="ARBA00041995"/>
    </source>
</evidence>
<protein>
    <recommendedName>
        <fullName evidence="7 11">Ribosomal RNA large subunit methyltransferase E</fullName>
        <ecNumber evidence="6 11">2.1.1.166</ecNumber>
    </recommendedName>
    <alternativeName>
        <fullName evidence="9 11">23S rRNA Um2552 methyltransferase</fullName>
    </alternativeName>
    <alternativeName>
        <fullName evidence="8 11">rRNA (uridine-2'-O-)-methyltransferase</fullName>
    </alternativeName>
</protein>
<comment type="similarity">
    <text evidence="11">Belongs to the class I-like SAM-binding methyltransferase superfamily. RNA methyltransferase RlmE family.</text>
</comment>
<evidence type="ECO:0000313" key="14">
    <source>
        <dbReference type="EMBL" id="KYG62406.1"/>
    </source>
</evidence>
<evidence type="ECO:0000256" key="9">
    <source>
        <dbReference type="ARBA" id="ARBA00042745"/>
    </source>
</evidence>
<feature type="binding site" evidence="11">
    <location>
        <position position="87"/>
    </location>
    <ligand>
        <name>S-adenosyl-L-methionine</name>
        <dbReference type="ChEBI" id="CHEBI:59789"/>
    </ligand>
</feature>
<feature type="domain" description="Ribosomal RNA methyltransferase FtsJ" evidence="13">
    <location>
        <begin position="19"/>
        <end position="193"/>
    </location>
</feature>
<evidence type="ECO:0000259" key="13">
    <source>
        <dbReference type="Pfam" id="PF01728"/>
    </source>
</evidence>
<comment type="subcellular location">
    <subcellularLocation>
        <location evidence="11">Cytoplasm</location>
    </subcellularLocation>
</comment>
<dbReference type="PIRSF" id="PIRSF005461">
    <property type="entry name" value="23S_rRNA_mtase"/>
    <property type="match status" value="1"/>
</dbReference>
<dbReference type="CDD" id="cd02440">
    <property type="entry name" value="AdoMet_MTases"/>
    <property type="match status" value="1"/>
</dbReference>
<dbReference type="InterPro" id="IPR050082">
    <property type="entry name" value="RNA_methyltr_RlmE"/>
</dbReference>
<gene>
    <name evidence="11" type="primary">rlmE</name>
    <name evidence="11" type="synonym">ftsJ</name>
    <name evidence="11" type="synonym">rrmJ</name>
    <name evidence="14" type="ORF">AZI86_16355</name>
</gene>
<dbReference type="InterPro" id="IPR015507">
    <property type="entry name" value="rRNA-MeTfrase_E"/>
</dbReference>
<dbReference type="RefSeq" id="WP_061836367.1">
    <property type="nucleotide sequence ID" value="NZ_LUKE01000005.1"/>
</dbReference>
<dbReference type="Gene3D" id="3.40.50.150">
    <property type="entry name" value="Vaccinia Virus protein VP39"/>
    <property type="match status" value="1"/>
</dbReference>
<name>A0A150WHL3_BDEBC</name>
<feature type="binding site" evidence="11">
    <location>
        <position position="70"/>
    </location>
    <ligand>
        <name>S-adenosyl-L-methionine</name>
        <dbReference type="ChEBI" id="CHEBI:59789"/>
    </ligand>
</feature>
<evidence type="ECO:0000256" key="4">
    <source>
        <dbReference type="ARBA" id="ARBA00022691"/>
    </source>
</evidence>
<dbReference type="AlphaFoldDB" id="A0A150WHL3"/>
<dbReference type="EMBL" id="LUKE01000005">
    <property type="protein sequence ID" value="KYG62406.1"/>
    <property type="molecule type" value="Genomic_DNA"/>
</dbReference>
<feature type="binding site" evidence="11">
    <location>
        <position position="52"/>
    </location>
    <ligand>
        <name>S-adenosyl-L-methionine</name>
        <dbReference type="ChEBI" id="CHEBI:59789"/>
    </ligand>
</feature>
<comment type="function">
    <text evidence="5 11">Specifically methylates the uridine in position 2552 of 23S rRNA at the 2'-O position of the ribose in the fully assembled 50S ribosomal subunit.</text>
</comment>